<dbReference type="Pfam" id="PF00460">
    <property type="entry name" value="Flg_bb_rod"/>
    <property type="match status" value="1"/>
</dbReference>
<dbReference type="STRING" id="1503961.SAMN05421736_11397"/>
<evidence type="ECO:0000313" key="6">
    <source>
        <dbReference type="EMBL" id="SDZ46253.1"/>
    </source>
</evidence>
<dbReference type="PROSITE" id="PS00588">
    <property type="entry name" value="FLAGELLA_BB_ROD"/>
    <property type="match status" value="1"/>
</dbReference>
<evidence type="ECO:0000259" key="5">
    <source>
        <dbReference type="Pfam" id="PF22692"/>
    </source>
</evidence>
<dbReference type="GO" id="GO:0071978">
    <property type="term" value="P:bacterial-type flagellum-dependent swarming motility"/>
    <property type="evidence" value="ECO:0007669"/>
    <property type="project" value="TreeGrafter"/>
</dbReference>
<evidence type="ECO:0000256" key="1">
    <source>
        <dbReference type="ARBA" id="ARBA00009677"/>
    </source>
</evidence>
<dbReference type="InterPro" id="IPR019776">
    <property type="entry name" value="Flagellar_basal_body_rod_CS"/>
</dbReference>
<keyword evidence="6" id="KW-0282">Flagellum</keyword>
<dbReference type="InterPro" id="IPR053967">
    <property type="entry name" value="LlgE_F_G-like_D1"/>
</dbReference>
<dbReference type="NCBIfam" id="TIGR03506">
    <property type="entry name" value="FlgEFG_subfam"/>
    <property type="match status" value="1"/>
</dbReference>
<reference evidence="7" key="1">
    <citation type="submission" date="2016-10" db="EMBL/GenBank/DDBJ databases">
        <authorList>
            <person name="Varghese N."/>
            <person name="Submissions S."/>
        </authorList>
    </citation>
    <scope>NUCLEOTIDE SEQUENCE [LARGE SCALE GENOMIC DNA]</scope>
    <source>
        <strain evidence="7">SP</strain>
    </source>
</reference>
<organism evidence="6 7">
    <name type="scientific">Evansella caseinilytica</name>
    <dbReference type="NCBI Taxonomy" id="1503961"/>
    <lineage>
        <taxon>Bacteria</taxon>
        <taxon>Bacillati</taxon>
        <taxon>Bacillota</taxon>
        <taxon>Bacilli</taxon>
        <taxon>Bacillales</taxon>
        <taxon>Bacillaceae</taxon>
        <taxon>Evansella</taxon>
    </lineage>
</organism>
<feature type="domain" description="Flagellar basal body rod protein N-terminal" evidence="3">
    <location>
        <begin position="5"/>
        <end position="35"/>
    </location>
</feature>
<dbReference type="InterPro" id="IPR010930">
    <property type="entry name" value="Flg_bb/hook_C_dom"/>
</dbReference>
<dbReference type="InterPro" id="IPR020013">
    <property type="entry name" value="Flagellar_FlgE/F/G"/>
</dbReference>
<comment type="similarity">
    <text evidence="1 2">Belongs to the flagella basal body rod proteins family.</text>
</comment>
<evidence type="ECO:0000313" key="7">
    <source>
        <dbReference type="Proteomes" id="UP000198935"/>
    </source>
</evidence>
<proteinExistence type="inferred from homology"/>
<evidence type="ECO:0000259" key="4">
    <source>
        <dbReference type="Pfam" id="PF06429"/>
    </source>
</evidence>
<dbReference type="EMBL" id="FNPI01000013">
    <property type="protein sequence ID" value="SDZ46253.1"/>
    <property type="molecule type" value="Genomic_DNA"/>
</dbReference>
<dbReference type="PANTHER" id="PTHR30435">
    <property type="entry name" value="FLAGELLAR PROTEIN"/>
    <property type="match status" value="1"/>
</dbReference>
<protein>
    <submittedName>
        <fullName evidence="6">Flagellar basal-body rod protein FlgG</fullName>
    </submittedName>
</protein>
<dbReference type="Pfam" id="PF06429">
    <property type="entry name" value="Flg_bbr_C"/>
    <property type="match status" value="1"/>
</dbReference>
<feature type="domain" description="Flagellar basal-body/hook protein C-terminal" evidence="4">
    <location>
        <begin position="224"/>
        <end position="268"/>
    </location>
</feature>
<dbReference type="Pfam" id="PF22692">
    <property type="entry name" value="LlgE_F_G_D1"/>
    <property type="match status" value="1"/>
</dbReference>
<keyword evidence="7" id="KW-1185">Reference proteome</keyword>
<keyword evidence="6" id="KW-0969">Cilium</keyword>
<dbReference type="PANTHER" id="PTHR30435:SF19">
    <property type="entry name" value="FLAGELLAR BASAL-BODY ROD PROTEIN FLGG"/>
    <property type="match status" value="1"/>
</dbReference>
<accession>A0A1H3T7D4</accession>
<gene>
    <name evidence="6" type="ORF">SAMN05421736_11397</name>
</gene>
<keyword evidence="6" id="KW-0966">Cell projection</keyword>
<name>A0A1H3T7D4_9BACI</name>
<comment type="subcellular location">
    <subcellularLocation>
        <location evidence="2">Bacterial flagellum basal body</location>
    </subcellularLocation>
</comment>
<dbReference type="AlphaFoldDB" id="A0A1H3T7D4"/>
<dbReference type="OrthoDB" id="9800375at2"/>
<sequence length="274" mass="30005">MLRGLYTAGAGMIAQQRRQEMLSNNIANINTPGYKTEQSSMRAFPNMLIKALGTDHIQRFGSSMVGELTTGVYMQENTPNFRQGDLQETMNTTDIALLQGLVPVDEATGQEAMLMYIVENADGDIRYTRNGSFTVDGSGFLTTSQGYYVLDNNGDRINVGGEDFTVTMEGQILSADEQLIAQLDVALIPDPTQLVKEGNGLLRYDGENAVVSAVGNGDVIFQLQQGFIERSNVDAAQTMTEMMTALRSFEANQRVLQAYDRSLERAVNEVGKIG</sequence>
<dbReference type="SUPFAM" id="SSF117143">
    <property type="entry name" value="Flagellar hook protein flgE"/>
    <property type="match status" value="1"/>
</dbReference>
<dbReference type="GO" id="GO:0009425">
    <property type="term" value="C:bacterial-type flagellum basal body"/>
    <property type="evidence" value="ECO:0007669"/>
    <property type="project" value="UniProtKB-SubCell"/>
</dbReference>
<dbReference type="InterPro" id="IPR001444">
    <property type="entry name" value="Flag_bb_rod_N"/>
</dbReference>
<dbReference type="Proteomes" id="UP000198935">
    <property type="component" value="Unassembled WGS sequence"/>
</dbReference>
<dbReference type="InterPro" id="IPR037925">
    <property type="entry name" value="FlgE/F/G-like"/>
</dbReference>
<evidence type="ECO:0000256" key="2">
    <source>
        <dbReference type="RuleBase" id="RU362116"/>
    </source>
</evidence>
<evidence type="ECO:0000259" key="3">
    <source>
        <dbReference type="Pfam" id="PF00460"/>
    </source>
</evidence>
<feature type="domain" description="Flagellar hook protein FlgE/F/G-like D1" evidence="5">
    <location>
        <begin position="117"/>
        <end position="172"/>
    </location>
</feature>
<keyword evidence="2" id="KW-0975">Bacterial flagellum</keyword>